<dbReference type="RefSeq" id="WP_014444171.1">
    <property type="nucleotide sequence ID" value="NC_017093.1"/>
</dbReference>
<dbReference type="PATRIC" id="fig|512565.3.peg.4043"/>
<dbReference type="STRING" id="512565.AMIS_40570"/>
<evidence type="ECO:0000313" key="4">
    <source>
        <dbReference type="EMBL" id="BAL89277.1"/>
    </source>
</evidence>
<feature type="transmembrane region" description="Helical" evidence="2">
    <location>
        <begin position="20"/>
        <end position="43"/>
    </location>
</feature>
<dbReference type="OrthoDB" id="3389322at2"/>
<name>I0H8E0_ACTM4</name>
<evidence type="ECO:0000256" key="1">
    <source>
        <dbReference type="SAM" id="MobiDB-lite"/>
    </source>
</evidence>
<dbReference type="HOGENOM" id="CLU_1376800_0_0_11"/>
<keyword evidence="2" id="KW-0812">Transmembrane</keyword>
<dbReference type="AlphaFoldDB" id="I0H8E0"/>
<feature type="compositionally biased region" description="Basic and acidic residues" evidence="1">
    <location>
        <begin position="87"/>
        <end position="97"/>
    </location>
</feature>
<keyword evidence="5" id="KW-1185">Reference proteome</keyword>
<evidence type="ECO:0000259" key="3">
    <source>
        <dbReference type="Pfam" id="PF13559"/>
    </source>
</evidence>
<proteinExistence type="predicted"/>
<accession>I0H8E0</accession>
<evidence type="ECO:0000313" key="5">
    <source>
        <dbReference type="Proteomes" id="UP000007882"/>
    </source>
</evidence>
<feature type="domain" description="Protein-glutamine gamma-glutamyltransferase-like C-terminal" evidence="3">
    <location>
        <begin position="113"/>
        <end position="180"/>
    </location>
</feature>
<reference evidence="4 5" key="1">
    <citation type="submission" date="2012-02" db="EMBL/GenBank/DDBJ databases">
        <title>Complete genome sequence of Actinoplanes missouriensis 431 (= NBRC 102363).</title>
        <authorList>
            <person name="Ohnishi Y."/>
            <person name="Ishikawa J."/>
            <person name="Sekine M."/>
            <person name="Hosoyama A."/>
            <person name="Harada T."/>
            <person name="Narita H."/>
            <person name="Hata T."/>
            <person name="Konno Y."/>
            <person name="Tutikane K."/>
            <person name="Fujita N."/>
            <person name="Horinouchi S."/>
            <person name="Hayakawa M."/>
        </authorList>
    </citation>
    <scope>NUCLEOTIDE SEQUENCE [LARGE SCALE GENOMIC DNA]</scope>
    <source>
        <strain evidence="5">ATCC 14538 / DSM 43046 / CBS 188.64 / JCM 3121 / NBRC 102363 / NCIMB 12654 / NRRL B-3342 / UNCC 431</strain>
    </source>
</reference>
<dbReference type="Proteomes" id="UP000007882">
    <property type="component" value="Chromosome"/>
</dbReference>
<evidence type="ECO:0000256" key="2">
    <source>
        <dbReference type="SAM" id="Phobius"/>
    </source>
</evidence>
<dbReference type="Pfam" id="PF13559">
    <property type="entry name" value="DUF4129"/>
    <property type="match status" value="1"/>
</dbReference>
<keyword evidence="2" id="KW-1133">Transmembrane helix</keyword>
<keyword evidence="2" id="KW-0472">Membrane</keyword>
<sequence length="192" mass="21724">MTRAYDEWVAAVFDVVPARLVLLGLFLITLVGALLWYSFPVWVPRRWPHLRMPRIDLRLPRRRTRRRPATRGAEPHDHLHQPHRVRDHASPTEPDADRLAAEGRYAEAIRQRLRDTVTDLTRAGVVTPQPGTTAAELADATAGARPGVAPAMDEATALFSEVWYGHRPAAAEHDERMRRLTDEIRDDVGGPR</sequence>
<dbReference type="eggNOG" id="ENOG5032SSX">
    <property type="taxonomic scope" value="Bacteria"/>
</dbReference>
<feature type="region of interest" description="Disordered" evidence="1">
    <location>
        <begin position="62"/>
        <end position="97"/>
    </location>
</feature>
<organism evidence="4 5">
    <name type="scientific">Actinoplanes missouriensis (strain ATCC 14538 / DSM 43046 / CBS 188.64 / JCM 3121 / NBRC 102363 / NCIMB 12654 / NRRL B-3342 / UNCC 431)</name>
    <dbReference type="NCBI Taxonomy" id="512565"/>
    <lineage>
        <taxon>Bacteria</taxon>
        <taxon>Bacillati</taxon>
        <taxon>Actinomycetota</taxon>
        <taxon>Actinomycetes</taxon>
        <taxon>Micromonosporales</taxon>
        <taxon>Micromonosporaceae</taxon>
        <taxon>Actinoplanes</taxon>
    </lineage>
</organism>
<dbReference type="KEGG" id="ams:AMIS_40570"/>
<protein>
    <recommendedName>
        <fullName evidence="3">Protein-glutamine gamma-glutamyltransferase-like C-terminal domain-containing protein</fullName>
    </recommendedName>
</protein>
<dbReference type="InterPro" id="IPR025403">
    <property type="entry name" value="TgpA-like_C"/>
</dbReference>
<gene>
    <name evidence="4" type="ordered locus">AMIS_40570</name>
</gene>
<dbReference type="EMBL" id="AP012319">
    <property type="protein sequence ID" value="BAL89277.1"/>
    <property type="molecule type" value="Genomic_DNA"/>
</dbReference>